<comment type="caution">
    <text evidence="5">The sequence shown here is derived from an EMBL/GenBank/DDBJ whole genome shotgun (WGS) entry which is preliminary data.</text>
</comment>
<accession>A0A258HFK3</accession>
<dbReference type="PANTHER" id="PTHR42792:SF1">
    <property type="entry name" value="FLAGELLAR HOOK-ASSOCIATED PROTEIN 3"/>
    <property type="match status" value="1"/>
</dbReference>
<evidence type="ECO:0000259" key="4">
    <source>
        <dbReference type="Pfam" id="PF00700"/>
    </source>
</evidence>
<dbReference type="AlphaFoldDB" id="A0A258HFK3"/>
<evidence type="ECO:0000256" key="3">
    <source>
        <dbReference type="ARBA" id="ARBA00023143"/>
    </source>
</evidence>
<dbReference type="SUPFAM" id="SSF64518">
    <property type="entry name" value="Phase 1 flagellin"/>
    <property type="match status" value="1"/>
</dbReference>
<keyword evidence="3" id="KW-0975">Bacterial flagellum</keyword>
<dbReference type="GO" id="GO:0009288">
    <property type="term" value="C:bacterial-type flagellum"/>
    <property type="evidence" value="ECO:0007669"/>
    <property type="project" value="UniProtKB-SubCell"/>
</dbReference>
<dbReference type="PANTHER" id="PTHR42792">
    <property type="entry name" value="FLAGELLIN"/>
    <property type="match status" value="1"/>
</dbReference>
<evidence type="ECO:0000313" key="6">
    <source>
        <dbReference type="Proteomes" id="UP000216147"/>
    </source>
</evidence>
<comment type="similarity">
    <text evidence="2">Belongs to the bacterial flagellin family.</text>
</comment>
<evidence type="ECO:0000256" key="2">
    <source>
        <dbReference type="ARBA" id="ARBA00005709"/>
    </source>
</evidence>
<proteinExistence type="inferred from homology"/>
<reference evidence="5 6" key="1">
    <citation type="submission" date="2017-03" db="EMBL/GenBank/DDBJ databases">
        <title>Lifting the veil on microbial sulfur biogeochemistry in mining wastewaters.</title>
        <authorList>
            <person name="Kantor R.S."/>
            <person name="Colenbrander Nelson T."/>
            <person name="Marshall S."/>
            <person name="Bennett D."/>
            <person name="Apte S."/>
            <person name="Camacho D."/>
            <person name="Thomas B.C."/>
            <person name="Warren L.A."/>
            <person name="Banfield J.F."/>
        </authorList>
    </citation>
    <scope>NUCLEOTIDE SEQUENCE [LARGE SCALE GENOMIC DNA]</scope>
    <source>
        <strain evidence="5">32-68-21</strain>
    </source>
</reference>
<feature type="domain" description="Flagellin C-terminal" evidence="4">
    <location>
        <begin position="235"/>
        <end position="317"/>
    </location>
</feature>
<protein>
    <recommendedName>
        <fullName evidence="4">Flagellin C-terminal domain-containing protein</fullName>
    </recommendedName>
</protein>
<gene>
    <name evidence="5" type="ORF">B7Y86_14420</name>
</gene>
<dbReference type="Proteomes" id="UP000216147">
    <property type="component" value="Unassembled WGS sequence"/>
</dbReference>
<name>A0A258HFK3_9CAUL</name>
<dbReference type="InterPro" id="IPR001492">
    <property type="entry name" value="Flagellin"/>
</dbReference>
<dbReference type="EMBL" id="NCEQ01000016">
    <property type="protein sequence ID" value="OYX55133.1"/>
    <property type="molecule type" value="Genomic_DNA"/>
</dbReference>
<dbReference type="Gene3D" id="1.20.1330.10">
    <property type="entry name" value="f41 fragment of flagellin, N-terminal domain"/>
    <property type="match status" value="1"/>
</dbReference>
<organism evidence="5 6">
    <name type="scientific">Brevundimonas subvibrioides</name>
    <dbReference type="NCBI Taxonomy" id="74313"/>
    <lineage>
        <taxon>Bacteria</taxon>
        <taxon>Pseudomonadati</taxon>
        <taxon>Pseudomonadota</taxon>
        <taxon>Alphaproteobacteria</taxon>
        <taxon>Caulobacterales</taxon>
        <taxon>Caulobacteraceae</taxon>
        <taxon>Brevundimonas</taxon>
    </lineage>
</organism>
<sequence>MSRVSTTGNYQSALLNLMQAQQAQTDAGERVSTRKNATDLTGYGRSSETLTALKGAESRVQGFLNTGEAVTARLDAQDLALNQIADALGSAREAIASVLASDSSATLMLDLEGQFQSVSNGLNYRHQGGYLFAGANTTNQPVTVATLSELAAAPSVAATLANDQIKAVSRIAENTSVETGYLADGFKFVEADGVTQSHIFEIFRDIKAYNDNPATGPLTGKPTDAQKTFLVAQMKRLDAASTATIDTGARNGSLQKRLEQITTSHEAQQLSLEKLVSSRTDVDPLKAVTELQLSQVAVQASAQVVAQLSEVSLLNYLR</sequence>
<dbReference type="GO" id="GO:0005198">
    <property type="term" value="F:structural molecule activity"/>
    <property type="evidence" value="ECO:0007669"/>
    <property type="project" value="InterPro"/>
</dbReference>
<evidence type="ECO:0000256" key="1">
    <source>
        <dbReference type="ARBA" id="ARBA00004365"/>
    </source>
</evidence>
<dbReference type="InterPro" id="IPR046358">
    <property type="entry name" value="Flagellin_C"/>
</dbReference>
<dbReference type="Pfam" id="PF00700">
    <property type="entry name" value="Flagellin_C"/>
    <property type="match status" value="1"/>
</dbReference>
<comment type="subcellular location">
    <subcellularLocation>
        <location evidence="1">Bacterial flagellum</location>
    </subcellularLocation>
</comment>
<evidence type="ECO:0000313" key="5">
    <source>
        <dbReference type="EMBL" id="OYX55133.1"/>
    </source>
</evidence>